<evidence type="ECO:0000256" key="5">
    <source>
        <dbReference type="ARBA" id="ARBA00022840"/>
    </source>
</evidence>
<dbReference type="GO" id="GO:0004674">
    <property type="term" value="F:protein serine/threonine kinase activity"/>
    <property type="evidence" value="ECO:0007669"/>
    <property type="project" value="UniProtKB-KW"/>
</dbReference>
<dbReference type="PROSITE" id="PS00107">
    <property type="entry name" value="PROTEIN_KINASE_ATP"/>
    <property type="match status" value="1"/>
</dbReference>
<dbReference type="SUPFAM" id="SSF56112">
    <property type="entry name" value="Protein kinase-like (PK-like)"/>
    <property type="match status" value="1"/>
</dbReference>
<dbReference type="Gene3D" id="1.10.510.10">
    <property type="entry name" value="Transferase(Phosphotransferase) domain 1"/>
    <property type="match status" value="1"/>
</dbReference>
<dbReference type="InterPro" id="IPR008271">
    <property type="entry name" value="Ser/Thr_kinase_AS"/>
</dbReference>
<dbReference type="GO" id="GO:0005524">
    <property type="term" value="F:ATP binding"/>
    <property type="evidence" value="ECO:0007669"/>
    <property type="project" value="UniProtKB-UniRule"/>
</dbReference>
<evidence type="ECO:0000313" key="9">
    <source>
        <dbReference type="EMBL" id="KAI6645717.1"/>
    </source>
</evidence>
<evidence type="ECO:0000256" key="1">
    <source>
        <dbReference type="ARBA" id="ARBA00022527"/>
    </source>
</evidence>
<dbReference type="InterPro" id="IPR011009">
    <property type="entry name" value="Kinase-like_dom_sf"/>
</dbReference>
<gene>
    <name evidence="9" type="ORF">LOD99_12980</name>
</gene>
<dbReference type="SUPFAM" id="SSF54277">
    <property type="entry name" value="CAD &amp; PB1 domains"/>
    <property type="match status" value="1"/>
</dbReference>
<protein>
    <submittedName>
        <fullName evidence="9">Mitogen-activated protein kinase kinase kinase 3</fullName>
    </submittedName>
</protein>
<feature type="domain" description="Protein kinase" evidence="8">
    <location>
        <begin position="285"/>
        <end position="546"/>
    </location>
</feature>
<keyword evidence="4 9" id="KW-0418">Kinase</keyword>
<keyword evidence="1" id="KW-0723">Serine/threonine-protein kinase</keyword>
<dbReference type="Proteomes" id="UP001165289">
    <property type="component" value="Unassembled WGS sequence"/>
</dbReference>
<dbReference type="EMBL" id="JAKMXF010000365">
    <property type="protein sequence ID" value="KAI6645717.1"/>
    <property type="molecule type" value="Genomic_DNA"/>
</dbReference>
<dbReference type="GO" id="GO:0035556">
    <property type="term" value="P:intracellular signal transduction"/>
    <property type="evidence" value="ECO:0007669"/>
    <property type="project" value="UniProtKB-ARBA"/>
</dbReference>
<sequence>MSLSEQLARLKIAYPTPSNEPRSEILVKFDYASEKRAFYVKWPIRYEEIVRFVNDKFGPNLSIIWIQGNRKYPLYSQEEIDSLITRMGPDELKSAPSIILTPRVPDGLELSQNSIQHSPRRSLPILSSQSQFLQPIYVSTPGEVHKSYPEGAPLPKLSFSGFSKSASSSKPHGEFIPDAGLGGFTPNLEGLGGGRFVPEGILPPDRDSGGSFGSDSTTNSSGLSEQETDYHTHISTFSTHKQTPISVVTVSDEDSFSAINPSDRRKDKDVFTMVTKPLVGVPNQWTKGKFLGSGGFGSVFTAIDNQTKREMAVKQIPISEELSNKEEINSFEREIQALQTLSSPRIITYLGIEKTDTCVSIFMEYMPGGSLHAYIRRTGALPERKTLKFTGQILEGIHYLHSKSIVHRDIKGANVLMTKNLDIKLGDFGASKRLGTLLSGTGKYTNIKSVHGTSYWMAPEIIKGDGYGRRADIWSLGCTIVEMLTTSPPWYKLEPMAAMFKIASEKTEPVLPKEISQECKKFVSQCLTHDKIARPYANELLYHPFVAREINQNQQLLIH</sequence>
<evidence type="ECO:0000256" key="2">
    <source>
        <dbReference type="ARBA" id="ARBA00022679"/>
    </source>
</evidence>
<keyword evidence="3 6" id="KW-0547">Nucleotide-binding</keyword>
<proteinExistence type="predicted"/>
<dbReference type="InterPro" id="IPR001245">
    <property type="entry name" value="Ser-Thr/Tyr_kinase_cat_dom"/>
</dbReference>
<dbReference type="SMART" id="SM00220">
    <property type="entry name" value="S_TKc"/>
    <property type="match status" value="1"/>
</dbReference>
<dbReference type="Gene3D" id="3.10.20.90">
    <property type="entry name" value="Phosphatidylinositol 3-kinase Catalytic Subunit, Chain A, domain 1"/>
    <property type="match status" value="1"/>
</dbReference>
<dbReference type="InterPro" id="IPR000719">
    <property type="entry name" value="Prot_kinase_dom"/>
</dbReference>
<dbReference type="Pfam" id="PF00069">
    <property type="entry name" value="Pkinase"/>
    <property type="match status" value="1"/>
</dbReference>
<dbReference type="AlphaFoldDB" id="A0AAV7J8N3"/>
<evidence type="ECO:0000256" key="7">
    <source>
        <dbReference type="SAM" id="MobiDB-lite"/>
    </source>
</evidence>
<dbReference type="PRINTS" id="PR00109">
    <property type="entry name" value="TYRKINASE"/>
</dbReference>
<feature type="binding site" evidence="6">
    <location>
        <position position="314"/>
    </location>
    <ligand>
        <name>ATP</name>
        <dbReference type="ChEBI" id="CHEBI:30616"/>
    </ligand>
</feature>
<feature type="region of interest" description="Disordered" evidence="7">
    <location>
        <begin position="198"/>
        <end position="227"/>
    </location>
</feature>
<reference evidence="9 10" key="1">
    <citation type="journal article" date="2023" name="BMC Biol.">
        <title>The compact genome of the sponge Oopsacas minuta (Hexactinellida) is lacking key metazoan core genes.</title>
        <authorList>
            <person name="Santini S."/>
            <person name="Schenkelaars Q."/>
            <person name="Jourda C."/>
            <person name="Duchesne M."/>
            <person name="Belahbib H."/>
            <person name="Rocher C."/>
            <person name="Selva M."/>
            <person name="Riesgo A."/>
            <person name="Vervoort M."/>
            <person name="Leys S.P."/>
            <person name="Kodjabachian L."/>
            <person name="Le Bivic A."/>
            <person name="Borchiellini C."/>
            <person name="Claverie J.M."/>
            <person name="Renard E."/>
        </authorList>
    </citation>
    <scope>NUCLEOTIDE SEQUENCE [LARGE SCALE GENOMIC DNA]</scope>
    <source>
        <strain evidence="9">SPO-2</strain>
    </source>
</reference>
<keyword evidence="2" id="KW-0808">Transferase</keyword>
<evidence type="ECO:0000256" key="3">
    <source>
        <dbReference type="ARBA" id="ARBA00022741"/>
    </source>
</evidence>
<keyword evidence="10" id="KW-1185">Reference proteome</keyword>
<dbReference type="FunFam" id="1.10.510.10:FF:000071">
    <property type="entry name" value="Mitogen-activated protein kinase kinase kinase 3 isoform 2"/>
    <property type="match status" value="1"/>
</dbReference>
<dbReference type="InterPro" id="IPR017441">
    <property type="entry name" value="Protein_kinase_ATP_BS"/>
</dbReference>
<dbReference type="PROSITE" id="PS50011">
    <property type="entry name" value="PROTEIN_KINASE_DOM"/>
    <property type="match status" value="1"/>
</dbReference>
<accession>A0AAV7J8N3</accession>
<dbReference type="PANTHER" id="PTHR11584">
    <property type="entry name" value="SERINE/THREONINE PROTEIN KINASE"/>
    <property type="match status" value="1"/>
</dbReference>
<evidence type="ECO:0000313" key="10">
    <source>
        <dbReference type="Proteomes" id="UP001165289"/>
    </source>
</evidence>
<feature type="compositionally biased region" description="Low complexity" evidence="7">
    <location>
        <begin position="213"/>
        <end position="222"/>
    </location>
</feature>
<dbReference type="PROSITE" id="PS00108">
    <property type="entry name" value="PROTEIN_KINASE_ST"/>
    <property type="match status" value="1"/>
</dbReference>
<keyword evidence="5 6" id="KW-0067">ATP-binding</keyword>
<name>A0AAV7J8N3_9METZ</name>
<comment type="caution">
    <text evidence="9">The sequence shown here is derived from an EMBL/GenBank/DDBJ whole genome shotgun (WGS) entry which is preliminary data.</text>
</comment>
<evidence type="ECO:0000259" key="8">
    <source>
        <dbReference type="PROSITE" id="PS50011"/>
    </source>
</evidence>
<evidence type="ECO:0000256" key="4">
    <source>
        <dbReference type="ARBA" id="ARBA00022777"/>
    </source>
</evidence>
<dbReference type="PANTHER" id="PTHR11584:SF369">
    <property type="entry name" value="MITOGEN-ACTIVATED PROTEIN KINASE KINASE KINASE 19-RELATED"/>
    <property type="match status" value="1"/>
</dbReference>
<organism evidence="9 10">
    <name type="scientific">Oopsacas minuta</name>
    <dbReference type="NCBI Taxonomy" id="111878"/>
    <lineage>
        <taxon>Eukaryota</taxon>
        <taxon>Metazoa</taxon>
        <taxon>Porifera</taxon>
        <taxon>Hexactinellida</taxon>
        <taxon>Hexasterophora</taxon>
        <taxon>Lyssacinosida</taxon>
        <taxon>Leucopsacidae</taxon>
        <taxon>Oopsacas</taxon>
    </lineage>
</organism>
<evidence type="ECO:0000256" key="6">
    <source>
        <dbReference type="PROSITE-ProRule" id="PRU10141"/>
    </source>
</evidence>